<dbReference type="EMBL" id="CP017812">
    <property type="protein sequence ID" value="AOZ72498.1"/>
    <property type="molecule type" value="Genomic_DNA"/>
</dbReference>
<evidence type="ECO:0000256" key="5">
    <source>
        <dbReference type="ARBA" id="ARBA00048391"/>
    </source>
</evidence>
<gene>
    <name evidence="7" type="ORF">BK816_03635</name>
</gene>
<dbReference type="GO" id="GO:0003676">
    <property type="term" value="F:nucleic acid binding"/>
    <property type="evidence" value="ECO:0007669"/>
    <property type="project" value="InterPro"/>
</dbReference>
<reference evidence="7 8" key="1">
    <citation type="submission" date="2016-10" db="EMBL/GenBank/DDBJ databases">
        <title>Actinomyces aegypiusis sp. nov., isolated from the Aegypius monachus in Qinghai Tibet Plateau China.</title>
        <authorList>
            <person name="Wang Y."/>
        </authorList>
    </citation>
    <scope>NUCLEOTIDE SEQUENCE [LARGE SCALE GENOMIC DNA]</scope>
    <source>
        <strain evidence="7 8">VUL4_3</strain>
    </source>
</reference>
<keyword evidence="4" id="KW-0949">S-adenosyl-L-methionine</keyword>
<dbReference type="InterPro" id="IPR050320">
    <property type="entry name" value="N5-glutamine_MTase"/>
</dbReference>
<dbReference type="AlphaFoldDB" id="A0A1D9MJV5"/>
<dbReference type="Pfam" id="PF05175">
    <property type="entry name" value="MTS"/>
    <property type="match status" value="1"/>
</dbReference>
<proteinExistence type="predicted"/>
<organism evidence="7 8">
    <name type="scientific">Boudabousia tangfeifanii</name>
    <dbReference type="NCBI Taxonomy" id="1912795"/>
    <lineage>
        <taxon>Bacteria</taxon>
        <taxon>Bacillati</taxon>
        <taxon>Actinomycetota</taxon>
        <taxon>Actinomycetes</taxon>
        <taxon>Actinomycetales</taxon>
        <taxon>Actinomycetaceae</taxon>
        <taxon>Boudabousia</taxon>
    </lineage>
</organism>
<name>A0A1D9MJV5_9ACTO</name>
<dbReference type="Gene3D" id="3.40.50.150">
    <property type="entry name" value="Vaccinia Virus protein VP39"/>
    <property type="match status" value="1"/>
</dbReference>
<dbReference type="Proteomes" id="UP000176288">
    <property type="component" value="Chromosome"/>
</dbReference>
<keyword evidence="3 7" id="KW-0808">Transferase</keyword>
<evidence type="ECO:0000256" key="1">
    <source>
        <dbReference type="ARBA" id="ARBA00012771"/>
    </source>
</evidence>
<keyword evidence="2 7" id="KW-0489">Methyltransferase</keyword>
<dbReference type="KEGG" id="avu:BK816_03635"/>
<dbReference type="InterPro" id="IPR004556">
    <property type="entry name" value="HemK-like"/>
</dbReference>
<dbReference type="InterPro" id="IPR019874">
    <property type="entry name" value="RF_methyltr_PrmC"/>
</dbReference>
<keyword evidence="8" id="KW-1185">Reference proteome</keyword>
<dbReference type="SUPFAM" id="SSF53335">
    <property type="entry name" value="S-adenosyl-L-methionine-dependent methyltransferases"/>
    <property type="match status" value="1"/>
</dbReference>
<dbReference type="PANTHER" id="PTHR18895:SF74">
    <property type="entry name" value="MTRF1L RELEASE FACTOR GLUTAMINE METHYLTRANSFERASE"/>
    <property type="match status" value="1"/>
</dbReference>
<dbReference type="CDD" id="cd02440">
    <property type="entry name" value="AdoMet_MTases"/>
    <property type="match status" value="1"/>
</dbReference>
<evidence type="ECO:0000259" key="6">
    <source>
        <dbReference type="Pfam" id="PF05175"/>
    </source>
</evidence>
<evidence type="ECO:0000256" key="3">
    <source>
        <dbReference type="ARBA" id="ARBA00022679"/>
    </source>
</evidence>
<dbReference type="PROSITE" id="PS00092">
    <property type="entry name" value="N6_MTASE"/>
    <property type="match status" value="1"/>
</dbReference>
<dbReference type="EC" id="2.1.1.297" evidence="1"/>
<dbReference type="STRING" id="1912795.BK816_03635"/>
<dbReference type="InterPro" id="IPR007848">
    <property type="entry name" value="Small_mtfrase_dom"/>
</dbReference>
<feature type="domain" description="Methyltransferase small" evidence="6">
    <location>
        <begin position="91"/>
        <end position="172"/>
    </location>
</feature>
<evidence type="ECO:0000256" key="4">
    <source>
        <dbReference type="ARBA" id="ARBA00022691"/>
    </source>
</evidence>
<sequence length="264" mass="28843">MGGKSWWQLPNELTVAASKQLESAVSQLLAGEVFQRVIGSTTFRQLDVKIFPNVFIPRPETELLVENAIRKFAATVQLRKAQRAADKPIIVLDLCSGSGVIAISLAKELPELFPNATFKIFAVEKSPEAIAATVENAARNHVEITVLEADIRYGVPGFEAKSVDLIVSNPPYIPPNVDLPQNVLMHDPHLALFGGGEQGMELPAQVIALAAELLVVDGLLLMEHDDTQGEATRHEASKHSFSEIETLPDLNGRDRFLYAKCNKS</sequence>
<dbReference type="NCBIfam" id="TIGR00536">
    <property type="entry name" value="hemK_fam"/>
    <property type="match status" value="1"/>
</dbReference>
<dbReference type="NCBIfam" id="TIGR03534">
    <property type="entry name" value="RF_mod_PrmC"/>
    <property type="match status" value="1"/>
</dbReference>
<evidence type="ECO:0000313" key="8">
    <source>
        <dbReference type="Proteomes" id="UP000176288"/>
    </source>
</evidence>
<comment type="catalytic activity">
    <reaction evidence="5">
        <text>L-glutaminyl-[peptide chain release factor] + S-adenosyl-L-methionine = N(5)-methyl-L-glutaminyl-[peptide chain release factor] + S-adenosyl-L-homocysteine + H(+)</text>
        <dbReference type="Rhea" id="RHEA:42896"/>
        <dbReference type="Rhea" id="RHEA-COMP:10271"/>
        <dbReference type="Rhea" id="RHEA-COMP:10272"/>
        <dbReference type="ChEBI" id="CHEBI:15378"/>
        <dbReference type="ChEBI" id="CHEBI:30011"/>
        <dbReference type="ChEBI" id="CHEBI:57856"/>
        <dbReference type="ChEBI" id="CHEBI:59789"/>
        <dbReference type="ChEBI" id="CHEBI:61891"/>
        <dbReference type="EC" id="2.1.1.297"/>
    </reaction>
</comment>
<accession>A0A1D9MJV5</accession>
<protein>
    <recommendedName>
        <fullName evidence="1">peptide chain release factor N(5)-glutamine methyltransferase</fullName>
        <ecNumber evidence="1">2.1.1.297</ecNumber>
    </recommendedName>
</protein>
<dbReference type="PANTHER" id="PTHR18895">
    <property type="entry name" value="HEMK METHYLTRANSFERASE"/>
    <property type="match status" value="1"/>
</dbReference>
<dbReference type="InterPro" id="IPR002052">
    <property type="entry name" value="DNA_methylase_N6_adenine_CS"/>
</dbReference>
<dbReference type="GO" id="GO:0102559">
    <property type="term" value="F:peptide chain release factor N(5)-glutamine methyltransferase activity"/>
    <property type="evidence" value="ECO:0007669"/>
    <property type="project" value="UniProtKB-EC"/>
</dbReference>
<evidence type="ECO:0000256" key="2">
    <source>
        <dbReference type="ARBA" id="ARBA00022603"/>
    </source>
</evidence>
<dbReference type="GO" id="GO:0032259">
    <property type="term" value="P:methylation"/>
    <property type="evidence" value="ECO:0007669"/>
    <property type="project" value="UniProtKB-KW"/>
</dbReference>
<dbReference type="InterPro" id="IPR029063">
    <property type="entry name" value="SAM-dependent_MTases_sf"/>
</dbReference>
<evidence type="ECO:0000313" key="7">
    <source>
        <dbReference type="EMBL" id="AOZ72498.1"/>
    </source>
</evidence>